<dbReference type="Proteomes" id="UP000799437">
    <property type="component" value="Unassembled WGS sequence"/>
</dbReference>
<evidence type="ECO:0000313" key="3">
    <source>
        <dbReference type="Proteomes" id="UP000799437"/>
    </source>
</evidence>
<protein>
    <submittedName>
        <fullName evidence="2">Uncharacterized protein</fullName>
    </submittedName>
</protein>
<dbReference type="GeneID" id="54482062"/>
<name>A0A6A6W6C1_9PEZI</name>
<evidence type="ECO:0000256" key="1">
    <source>
        <dbReference type="SAM" id="MobiDB-lite"/>
    </source>
</evidence>
<evidence type="ECO:0000313" key="2">
    <source>
        <dbReference type="EMBL" id="KAF2758458.1"/>
    </source>
</evidence>
<feature type="compositionally biased region" description="Acidic residues" evidence="1">
    <location>
        <begin position="61"/>
        <end position="93"/>
    </location>
</feature>
<keyword evidence="3" id="KW-1185">Reference proteome</keyword>
<accession>A0A6A6W6C1</accession>
<dbReference type="EMBL" id="ML996571">
    <property type="protein sequence ID" value="KAF2758458.1"/>
    <property type="molecule type" value="Genomic_DNA"/>
</dbReference>
<feature type="region of interest" description="Disordered" evidence="1">
    <location>
        <begin position="14"/>
        <end position="109"/>
    </location>
</feature>
<gene>
    <name evidence="2" type="ORF">EJ05DRAFT_351759</name>
</gene>
<dbReference type="AlphaFoldDB" id="A0A6A6W6C1"/>
<proteinExistence type="predicted"/>
<sequence>MRSVQGDANAAFFHILDRSRTNSSYPGGYMAPENDENGYYGRRVESDDSEGNHSGSYTNNEDSDEENGGNENEDEDDSSSDNDDDNREDDEGNENAADGASPEYAESVDNGKVFHNYNIPRGYNNYIKMTKTTMGRLGHTMTL</sequence>
<organism evidence="2 3">
    <name type="scientific">Pseudovirgaria hyperparasitica</name>
    <dbReference type="NCBI Taxonomy" id="470096"/>
    <lineage>
        <taxon>Eukaryota</taxon>
        <taxon>Fungi</taxon>
        <taxon>Dikarya</taxon>
        <taxon>Ascomycota</taxon>
        <taxon>Pezizomycotina</taxon>
        <taxon>Dothideomycetes</taxon>
        <taxon>Dothideomycetes incertae sedis</taxon>
        <taxon>Acrospermales</taxon>
        <taxon>Acrospermaceae</taxon>
        <taxon>Pseudovirgaria</taxon>
    </lineage>
</organism>
<reference evidence="2" key="1">
    <citation type="journal article" date="2020" name="Stud. Mycol.">
        <title>101 Dothideomycetes genomes: a test case for predicting lifestyles and emergence of pathogens.</title>
        <authorList>
            <person name="Haridas S."/>
            <person name="Albert R."/>
            <person name="Binder M."/>
            <person name="Bloem J."/>
            <person name="Labutti K."/>
            <person name="Salamov A."/>
            <person name="Andreopoulos B."/>
            <person name="Baker S."/>
            <person name="Barry K."/>
            <person name="Bills G."/>
            <person name="Bluhm B."/>
            <person name="Cannon C."/>
            <person name="Castanera R."/>
            <person name="Culley D."/>
            <person name="Daum C."/>
            <person name="Ezra D."/>
            <person name="Gonzalez J."/>
            <person name="Henrissat B."/>
            <person name="Kuo A."/>
            <person name="Liang C."/>
            <person name="Lipzen A."/>
            <person name="Lutzoni F."/>
            <person name="Magnuson J."/>
            <person name="Mondo S."/>
            <person name="Nolan M."/>
            <person name="Ohm R."/>
            <person name="Pangilinan J."/>
            <person name="Park H.-J."/>
            <person name="Ramirez L."/>
            <person name="Alfaro M."/>
            <person name="Sun H."/>
            <person name="Tritt A."/>
            <person name="Yoshinaga Y."/>
            <person name="Zwiers L.-H."/>
            <person name="Turgeon B."/>
            <person name="Goodwin S."/>
            <person name="Spatafora J."/>
            <person name="Crous P."/>
            <person name="Grigoriev I."/>
        </authorList>
    </citation>
    <scope>NUCLEOTIDE SEQUENCE</scope>
    <source>
        <strain evidence="2">CBS 121739</strain>
    </source>
</reference>
<dbReference type="RefSeq" id="XP_033600909.1">
    <property type="nucleotide sequence ID" value="XM_033741008.1"/>
</dbReference>